<dbReference type="InterPro" id="IPR010372">
    <property type="entry name" value="DNA_pol3_delta_N"/>
</dbReference>
<evidence type="ECO:0000259" key="9">
    <source>
        <dbReference type="Pfam" id="PF06144"/>
    </source>
</evidence>
<evidence type="ECO:0000313" key="12">
    <source>
        <dbReference type="Proteomes" id="UP000051749"/>
    </source>
</evidence>
<comment type="similarity">
    <text evidence="7">Belongs to the DNA polymerase HolA subunit family.</text>
</comment>
<evidence type="ECO:0000256" key="6">
    <source>
        <dbReference type="ARBA" id="ARBA00022932"/>
    </source>
</evidence>
<dbReference type="AlphaFoldDB" id="A0A0R2JW76"/>
<evidence type="ECO:0000313" key="11">
    <source>
        <dbReference type="EMBL" id="KRN81283.1"/>
    </source>
</evidence>
<evidence type="ECO:0000256" key="7">
    <source>
        <dbReference type="ARBA" id="ARBA00034754"/>
    </source>
</evidence>
<name>A0A0R2JW76_9LACO</name>
<dbReference type="Gene3D" id="1.20.272.10">
    <property type="match status" value="1"/>
</dbReference>
<keyword evidence="4" id="KW-0548">Nucleotidyltransferase</keyword>
<dbReference type="PANTHER" id="PTHR34388">
    <property type="entry name" value="DNA POLYMERASE III SUBUNIT DELTA"/>
    <property type="match status" value="1"/>
</dbReference>
<dbReference type="PATRIC" id="fig|319653.3.peg.1483"/>
<dbReference type="Proteomes" id="UP000051749">
    <property type="component" value="Unassembled WGS sequence"/>
</dbReference>
<reference evidence="11 12" key="1">
    <citation type="journal article" date="2015" name="Genome Announc.">
        <title>Expanding the biotechnology potential of lactobacilli through comparative genomics of 213 strains and associated genera.</title>
        <authorList>
            <person name="Sun Z."/>
            <person name="Harris H.M."/>
            <person name="McCann A."/>
            <person name="Guo C."/>
            <person name="Argimon S."/>
            <person name="Zhang W."/>
            <person name="Yang X."/>
            <person name="Jeffery I.B."/>
            <person name="Cooney J.C."/>
            <person name="Kagawa T.F."/>
            <person name="Liu W."/>
            <person name="Song Y."/>
            <person name="Salvetti E."/>
            <person name="Wrobel A."/>
            <person name="Rasinkangas P."/>
            <person name="Parkhill J."/>
            <person name="Rea M.C."/>
            <person name="O'Sullivan O."/>
            <person name="Ritari J."/>
            <person name="Douillard F.P."/>
            <person name="Paul Ross R."/>
            <person name="Yang R."/>
            <person name="Briner A.E."/>
            <person name="Felis G.E."/>
            <person name="de Vos W.M."/>
            <person name="Barrangou R."/>
            <person name="Klaenhammer T.R."/>
            <person name="Caufield P.W."/>
            <person name="Cui Y."/>
            <person name="Zhang H."/>
            <person name="O'Toole P.W."/>
        </authorList>
    </citation>
    <scope>NUCLEOTIDE SEQUENCE [LARGE SCALE GENOMIC DNA]</scope>
    <source>
        <strain evidence="11 12">DSM 22301</strain>
    </source>
</reference>
<evidence type="ECO:0000256" key="1">
    <source>
        <dbReference type="ARBA" id="ARBA00012417"/>
    </source>
</evidence>
<dbReference type="Gene3D" id="3.40.50.300">
    <property type="entry name" value="P-loop containing nucleotide triphosphate hydrolases"/>
    <property type="match status" value="1"/>
</dbReference>
<dbReference type="InterPro" id="IPR027417">
    <property type="entry name" value="P-loop_NTPase"/>
</dbReference>
<evidence type="ECO:0000256" key="8">
    <source>
        <dbReference type="ARBA" id="ARBA00049244"/>
    </source>
</evidence>
<sequence length="350" mass="39855">MYGGIMKKIQYTELLKNLASNQTQPIYLILGQEDYLEQQIQDAFQALVPSEEREMNIGNYDMEITSLGVALDDATSAPFFGERRVVFVRNPYFLTGERHKGGPDQDVEGLQAYIDHPVDSTVLVLFASYEKLDGRKKIVKTLNKQATTIQIGNLNTSQINQLVKNQLNSKKYTISSEALDQLLFRTDSKLSRMMNELPKLMLYNIKEKKITTESVDALVSKSLDQNVFDLSNVVLQKKSKEAIDIYQSLITQQEQPLRINAVLVGQFRLLLQVKILQNQGFSQGDIAGKLKVHPYRVKLAMQTSRRFSMQDLTMGYTGLTDLDLQLKSTQKDPELLFELFLLRFIGQQIA</sequence>
<evidence type="ECO:0000256" key="4">
    <source>
        <dbReference type="ARBA" id="ARBA00022695"/>
    </source>
</evidence>
<dbReference type="GO" id="GO:0003677">
    <property type="term" value="F:DNA binding"/>
    <property type="evidence" value="ECO:0007669"/>
    <property type="project" value="InterPro"/>
</dbReference>
<evidence type="ECO:0000256" key="3">
    <source>
        <dbReference type="ARBA" id="ARBA00022679"/>
    </source>
</evidence>
<dbReference type="SUPFAM" id="SSF48019">
    <property type="entry name" value="post-AAA+ oligomerization domain-like"/>
    <property type="match status" value="1"/>
</dbReference>
<keyword evidence="6" id="KW-0239">DNA-directed DNA polymerase</keyword>
<dbReference type="InterPro" id="IPR008921">
    <property type="entry name" value="DNA_pol3_clamp-load_cplx_C"/>
</dbReference>
<comment type="catalytic activity">
    <reaction evidence="8">
        <text>DNA(n) + a 2'-deoxyribonucleoside 5'-triphosphate = DNA(n+1) + diphosphate</text>
        <dbReference type="Rhea" id="RHEA:22508"/>
        <dbReference type="Rhea" id="RHEA-COMP:17339"/>
        <dbReference type="Rhea" id="RHEA-COMP:17340"/>
        <dbReference type="ChEBI" id="CHEBI:33019"/>
        <dbReference type="ChEBI" id="CHEBI:61560"/>
        <dbReference type="ChEBI" id="CHEBI:173112"/>
        <dbReference type="EC" id="2.7.7.7"/>
    </reaction>
</comment>
<dbReference type="STRING" id="319653.SAMN04487973_13011"/>
<dbReference type="InterPro" id="IPR005790">
    <property type="entry name" value="DNA_polIII_delta"/>
</dbReference>
<organism evidence="11 12">
    <name type="scientific">Pediococcus ethanolidurans</name>
    <dbReference type="NCBI Taxonomy" id="319653"/>
    <lineage>
        <taxon>Bacteria</taxon>
        <taxon>Bacillati</taxon>
        <taxon>Bacillota</taxon>
        <taxon>Bacilli</taxon>
        <taxon>Lactobacillales</taxon>
        <taxon>Lactobacillaceae</taxon>
        <taxon>Pediococcus</taxon>
    </lineage>
</organism>
<dbReference type="GO" id="GO:0009360">
    <property type="term" value="C:DNA polymerase III complex"/>
    <property type="evidence" value="ECO:0007669"/>
    <property type="project" value="InterPro"/>
</dbReference>
<dbReference type="PANTHER" id="PTHR34388:SF1">
    <property type="entry name" value="DNA POLYMERASE III SUBUNIT DELTA"/>
    <property type="match status" value="1"/>
</dbReference>
<evidence type="ECO:0000256" key="2">
    <source>
        <dbReference type="ARBA" id="ARBA00017703"/>
    </source>
</evidence>
<dbReference type="EMBL" id="JQBY01000034">
    <property type="protein sequence ID" value="KRN81283.1"/>
    <property type="molecule type" value="Genomic_DNA"/>
</dbReference>
<evidence type="ECO:0000259" key="10">
    <source>
        <dbReference type="Pfam" id="PF21694"/>
    </source>
</evidence>
<dbReference type="Pfam" id="PF21694">
    <property type="entry name" value="DNA_pol3_delta_C"/>
    <property type="match status" value="1"/>
</dbReference>
<dbReference type="EC" id="2.7.7.7" evidence="1"/>
<accession>A0A0R2JW76</accession>
<dbReference type="SUPFAM" id="SSF52540">
    <property type="entry name" value="P-loop containing nucleoside triphosphate hydrolases"/>
    <property type="match status" value="1"/>
</dbReference>
<keyword evidence="5" id="KW-0235">DNA replication</keyword>
<gene>
    <name evidence="11" type="ORF">IV87_GL001460</name>
</gene>
<dbReference type="GO" id="GO:0003887">
    <property type="term" value="F:DNA-directed DNA polymerase activity"/>
    <property type="evidence" value="ECO:0007669"/>
    <property type="project" value="UniProtKB-KW"/>
</dbReference>
<feature type="domain" description="DNA polymerase III delta subunit-like C-terminal" evidence="10">
    <location>
        <begin position="224"/>
        <end position="344"/>
    </location>
</feature>
<dbReference type="GO" id="GO:0006261">
    <property type="term" value="P:DNA-templated DNA replication"/>
    <property type="evidence" value="ECO:0007669"/>
    <property type="project" value="TreeGrafter"/>
</dbReference>
<dbReference type="NCBIfam" id="TIGR01128">
    <property type="entry name" value="holA"/>
    <property type="match status" value="1"/>
</dbReference>
<proteinExistence type="inferred from homology"/>
<dbReference type="Gene3D" id="1.10.8.60">
    <property type="match status" value="1"/>
</dbReference>
<comment type="caution">
    <text evidence="11">The sequence shown here is derived from an EMBL/GenBank/DDBJ whole genome shotgun (WGS) entry which is preliminary data.</text>
</comment>
<protein>
    <recommendedName>
        <fullName evidence="2">DNA polymerase III subunit delta</fullName>
        <ecNumber evidence="1">2.7.7.7</ecNumber>
    </recommendedName>
</protein>
<dbReference type="InterPro" id="IPR048466">
    <property type="entry name" value="DNA_pol3_delta-like_C"/>
</dbReference>
<evidence type="ECO:0000256" key="5">
    <source>
        <dbReference type="ARBA" id="ARBA00022705"/>
    </source>
</evidence>
<dbReference type="Pfam" id="PF06144">
    <property type="entry name" value="DNA_pol3_delta"/>
    <property type="match status" value="1"/>
</dbReference>
<feature type="domain" description="DNA polymerase III delta N-terminal" evidence="9">
    <location>
        <begin position="27"/>
        <end position="150"/>
    </location>
</feature>
<keyword evidence="3" id="KW-0808">Transferase</keyword>